<dbReference type="Pfam" id="PF21202">
    <property type="entry name" value="SLX1_C"/>
    <property type="match status" value="1"/>
</dbReference>
<keyword evidence="1" id="KW-0540">Nuclease</keyword>
<dbReference type="GO" id="GO:0017108">
    <property type="term" value="F:5'-flap endonuclease activity"/>
    <property type="evidence" value="ECO:0007669"/>
    <property type="project" value="InterPro"/>
</dbReference>
<dbReference type="PANTHER" id="PTHR20208:SF10">
    <property type="entry name" value="STRUCTURE-SPECIFIC ENDONUCLEASE SUBUNIT SLX1"/>
    <property type="match status" value="1"/>
</dbReference>
<dbReference type="InterPro" id="IPR050381">
    <property type="entry name" value="SLX1_endonuclease"/>
</dbReference>
<evidence type="ECO:0000313" key="10">
    <source>
        <dbReference type="Proteomes" id="UP000076532"/>
    </source>
</evidence>
<keyword evidence="7" id="KW-0539">Nucleus</keyword>
<keyword evidence="2" id="KW-0255">Endonuclease</keyword>
<keyword evidence="5" id="KW-0233">DNA recombination</keyword>
<reference evidence="9 10" key="1">
    <citation type="journal article" date="2016" name="Mol. Biol. Evol.">
        <title>Comparative Genomics of Early-Diverging Mushroom-Forming Fungi Provides Insights into the Origins of Lignocellulose Decay Capabilities.</title>
        <authorList>
            <person name="Nagy L.G."/>
            <person name="Riley R."/>
            <person name="Tritt A."/>
            <person name="Adam C."/>
            <person name="Daum C."/>
            <person name="Floudas D."/>
            <person name="Sun H."/>
            <person name="Yadav J.S."/>
            <person name="Pangilinan J."/>
            <person name="Larsson K.H."/>
            <person name="Matsuura K."/>
            <person name="Barry K."/>
            <person name="Labutti K."/>
            <person name="Kuo R."/>
            <person name="Ohm R.A."/>
            <person name="Bhattacharya S.S."/>
            <person name="Shirouzu T."/>
            <person name="Yoshinaga Y."/>
            <person name="Martin F.M."/>
            <person name="Grigoriev I.V."/>
            <person name="Hibbett D.S."/>
        </authorList>
    </citation>
    <scope>NUCLEOTIDE SEQUENCE [LARGE SCALE GENOMIC DNA]</scope>
    <source>
        <strain evidence="9 10">CBS 109695</strain>
    </source>
</reference>
<evidence type="ECO:0000256" key="7">
    <source>
        <dbReference type="ARBA" id="ARBA00023242"/>
    </source>
</evidence>
<dbReference type="GO" id="GO:0008821">
    <property type="term" value="F:crossover junction DNA endonuclease activity"/>
    <property type="evidence" value="ECO:0007669"/>
    <property type="project" value="TreeGrafter"/>
</dbReference>
<feature type="non-terminal residue" evidence="9">
    <location>
        <position position="297"/>
    </location>
</feature>
<evidence type="ECO:0000256" key="3">
    <source>
        <dbReference type="ARBA" id="ARBA00022763"/>
    </source>
</evidence>
<protein>
    <recommendedName>
        <fullName evidence="8">GIY-YIG domain-containing protein</fullName>
    </recommendedName>
</protein>
<dbReference type="Proteomes" id="UP000076532">
    <property type="component" value="Unassembled WGS sequence"/>
</dbReference>
<dbReference type="Gene3D" id="3.30.40.10">
    <property type="entry name" value="Zinc/RING finger domain, C3HC4 (zinc finger)"/>
    <property type="match status" value="1"/>
</dbReference>
<keyword evidence="3" id="KW-0227">DNA damage</keyword>
<dbReference type="Gene3D" id="3.40.1440.10">
    <property type="entry name" value="GIY-YIG endonuclease"/>
    <property type="match status" value="1"/>
</dbReference>
<keyword evidence="4" id="KW-0378">Hydrolase</keyword>
<organism evidence="9 10">
    <name type="scientific">Athelia psychrophila</name>
    <dbReference type="NCBI Taxonomy" id="1759441"/>
    <lineage>
        <taxon>Eukaryota</taxon>
        <taxon>Fungi</taxon>
        <taxon>Dikarya</taxon>
        <taxon>Basidiomycota</taxon>
        <taxon>Agaricomycotina</taxon>
        <taxon>Agaricomycetes</taxon>
        <taxon>Agaricomycetidae</taxon>
        <taxon>Atheliales</taxon>
        <taxon>Atheliaceae</taxon>
        <taxon>Athelia</taxon>
    </lineage>
</organism>
<keyword evidence="10" id="KW-1185">Reference proteome</keyword>
<dbReference type="GO" id="GO:0033557">
    <property type="term" value="C:Slx1-Slx4 complex"/>
    <property type="evidence" value="ECO:0007669"/>
    <property type="project" value="InterPro"/>
</dbReference>
<dbReference type="AlphaFoldDB" id="A0A166JX52"/>
<gene>
    <name evidence="9" type="ORF">FIBSPDRAFT_740815</name>
</gene>
<evidence type="ECO:0000256" key="4">
    <source>
        <dbReference type="ARBA" id="ARBA00022801"/>
    </source>
</evidence>
<sequence>MATSQRESPLALHTFPPFYACYLLKSIQTAQSQKTYIGSTPHPPRRIRQHNGELTQGARKTAGGRPWVMQMLVHGFPSRQAALQFEWAWQHPHVARHLRPKDGSKAVFKRRIGFKPQIQVLLAMVSSHPFNTWPLHIKLFTEEAAATFAALTNPKNAVNKLPKGLMVSIELEGVDGLSKHVGSGRKGPIDVSDATFTTNYLRKHHALVASQSPLACSICHETLNNYPADSLITTLCTTSGCSDVSHLVCLSKHFLAIEAQDTGHTSMIPRGGNCKGCQQFVLWGDLIRGCYRREKGG</sequence>
<dbReference type="EMBL" id="KV417548">
    <property type="protein sequence ID" value="KZP21305.1"/>
    <property type="molecule type" value="Genomic_DNA"/>
</dbReference>
<evidence type="ECO:0000313" key="9">
    <source>
        <dbReference type="EMBL" id="KZP21305.1"/>
    </source>
</evidence>
<dbReference type="Pfam" id="PF01541">
    <property type="entry name" value="GIY-YIG"/>
    <property type="match status" value="1"/>
</dbReference>
<dbReference type="PANTHER" id="PTHR20208">
    <property type="entry name" value="STRUCTURE-SPECIFIC ENDONUCLEASE SUBUNIT SLX1"/>
    <property type="match status" value="1"/>
</dbReference>
<dbReference type="SUPFAM" id="SSF82771">
    <property type="entry name" value="GIY-YIG endonuclease"/>
    <property type="match status" value="1"/>
</dbReference>
<dbReference type="OrthoDB" id="24645at2759"/>
<dbReference type="InterPro" id="IPR048749">
    <property type="entry name" value="SLX1_C"/>
</dbReference>
<dbReference type="STRING" id="436010.A0A166JX52"/>
<proteinExistence type="inferred from homology"/>
<name>A0A166JX52_9AGAM</name>
<dbReference type="GO" id="GO:0000724">
    <property type="term" value="P:double-strand break repair via homologous recombination"/>
    <property type="evidence" value="ECO:0007669"/>
    <property type="project" value="TreeGrafter"/>
</dbReference>
<dbReference type="PROSITE" id="PS50164">
    <property type="entry name" value="GIY_YIG"/>
    <property type="match status" value="1"/>
</dbReference>
<feature type="domain" description="GIY-YIG" evidence="8">
    <location>
        <begin position="17"/>
        <end position="99"/>
    </location>
</feature>
<accession>A0A166JX52</accession>
<dbReference type="HAMAP" id="MF_03100">
    <property type="entry name" value="Endonuc_su_Slx1"/>
    <property type="match status" value="1"/>
</dbReference>
<dbReference type="InterPro" id="IPR035901">
    <property type="entry name" value="GIY-YIG_endonuc_sf"/>
</dbReference>
<dbReference type="CDD" id="cd10455">
    <property type="entry name" value="GIY-YIG_SLX1"/>
    <property type="match status" value="1"/>
</dbReference>
<keyword evidence="6" id="KW-0234">DNA repair</keyword>
<evidence type="ECO:0000256" key="6">
    <source>
        <dbReference type="ARBA" id="ARBA00023204"/>
    </source>
</evidence>
<dbReference type="InterPro" id="IPR027520">
    <property type="entry name" value="Slx1"/>
</dbReference>
<evidence type="ECO:0000256" key="2">
    <source>
        <dbReference type="ARBA" id="ARBA00022759"/>
    </source>
</evidence>
<evidence type="ECO:0000259" key="8">
    <source>
        <dbReference type="PROSITE" id="PS50164"/>
    </source>
</evidence>
<dbReference type="InterPro" id="IPR000305">
    <property type="entry name" value="GIY-YIG_endonuc"/>
</dbReference>
<evidence type="ECO:0000256" key="1">
    <source>
        <dbReference type="ARBA" id="ARBA00022722"/>
    </source>
</evidence>
<dbReference type="InterPro" id="IPR013083">
    <property type="entry name" value="Znf_RING/FYVE/PHD"/>
</dbReference>
<evidence type="ECO:0000256" key="5">
    <source>
        <dbReference type="ARBA" id="ARBA00023172"/>
    </source>
</evidence>